<evidence type="ECO:0000313" key="3">
    <source>
        <dbReference type="Proteomes" id="UP000518904"/>
    </source>
</evidence>
<dbReference type="AlphaFoldDB" id="A0A7Y0SE43"/>
<accession>A0A7Y0SE43</accession>
<dbReference type="SUPFAM" id="SSF48371">
    <property type="entry name" value="ARM repeat"/>
    <property type="match status" value="1"/>
</dbReference>
<organism evidence="2 3">
    <name type="scientific">Vibrio parahaemolyticus</name>
    <dbReference type="NCBI Taxonomy" id="670"/>
    <lineage>
        <taxon>Bacteria</taxon>
        <taxon>Pseudomonadati</taxon>
        <taxon>Pseudomonadota</taxon>
        <taxon>Gammaproteobacteria</taxon>
        <taxon>Vibrionales</taxon>
        <taxon>Vibrionaceae</taxon>
        <taxon>Vibrio</taxon>
    </lineage>
</organism>
<dbReference type="EMBL" id="JABCLB010000331">
    <property type="protein sequence ID" value="NMU81852.1"/>
    <property type="molecule type" value="Genomic_DNA"/>
</dbReference>
<proteinExistence type="predicted"/>
<protein>
    <recommendedName>
        <fullName evidence="1">Peptidase C14 caspase domain-containing protein</fullName>
    </recommendedName>
</protein>
<comment type="caution">
    <text evidence="2">The sequence shown here is derived from an EMBL/GenBank/DDBJ whole genome shotgun (WGS) entry which is preliminary data.</text>
</comment>
<evidence type="ECO:0000259" key="1">
    <source>
        <dbReference type="Pfam" id="PF00656"/>
    </source>
</evidence>
<dbReference type="InterPro" id="IPR011600">
    <property type="entry name" value="Pept_C14_caspase"/>
</dbReference>
<dbReference type="InterPro" id="IPR016024">
    <property type="entry name" value="ARM-type_fold"/>
</dbReference>
<dbReference type="Pfam" id="PF00656">
    <property type="entry name" value="Peptidase_C14"/>
    <property type="match status" value="1"/>
</dbReference>
<dbReference type="GO" id="GO:0004197">
    <property type="term" value="F:cysteine-type endopeptidase activity"/>
    <property type="evidence" value="ECO:0007669"/>
    <property type="project" value="InterPro"/>
</dbReference>
<dbReference type="GO" id="GO:0006508">
    <property type="term" value="P:proteolysis"/>
    <property type="evidence" value="ECO:0007669"/>
    <property type="project" value="InterPro"/>
</dbReference>
<dbReference type="Proteomes" id="UP000518904">
    <property type="component" value="Unassembled WGS sequence"/>
</dbReference>
<evidence type="ECO:0000313" key="2">
    <source>
        <dbReference type="EMBL" id="NMU81852.1"/>
    </source>
</evidence>
<gene>
    <name evidence="2" type="ORF">HKB16_03050</name>
</gene>
<dbReference type="RefSeq" id="WP_141180429.1">
    <property type="nucleotide sequence ID" value="NZ_CP041202.1"/>
</dbReference>
<reference evidence="2 3" key="1">
    <citation type="submission" date="2020-04" db="EMBL/GenBank/DDBJ databases">
        <title>Whole-genome sequencing of Vibrio spp. from China reveals different genetic environments of blaCTX-M-14 among diverse lineages.</title>
        <authorList>
            <person name="Zheng Z."/>
            <person name="Ye L."/>
            <person name="Chen S."/>
        </authorList>
    </citation>
    <scope>NUCLEOTIDE SEQUENCE [LARGE SCALE GENOMIC DNA]</scope>
    <source>
        <strain evidence="2 3">Vb0551</strain>
    </source>
</reference>
<feature type="domain" description="Peptidase C14 caspase" evidence="1">
    <location>
        <begin position="7"/>
        <end position="184"/>
    </location>
</feature>
<name>A0A7Y0SE43_VIBPH</name>
<dbReference type="InterPro" id="IPR029030">
    <property type="entry name" value="Caspase-like_dom_sf"/>
</dbReference>
<sequence length="611" mass="69916">MLVLLSVGVGNYLSDGYPNLPLTIADSKDVYNVLSKLGGDNFSHERSSSQTDISSSQFLSLLESVCSSLHKDDILVLYFSGHGSLNHNELFFCFEDSNANSSFRGKVSFSSVKQILFGITNSVICILDCCYSGTAIKSSLSTEIFKESNLSILASSRAFNSTPSSIDGEKNSPFTSRLITYIEYIYSESGRVTVVDVVNRFKGSDYEDCQFHIQEGLGDVAIFESTGSYIEMPEFNFEERFFSKVKSSDVRTREMLWYSLKDIPTNILVKVFRLWLDGDFFEPSWLVRRAAGSILANAAQYDKRILHIIEQLLSSLHWSDHCIGIIGARFLLSDDQKIKEKVEDLCFESNRMDVVWLAHLYLSDNGLIDIDRSLSTKLSRSSWGIIDILDRYKNNTSTTILDKTINKSEEIGCSDIVKAHIKLTHPDNAYCSKFILSDVYDVGFVKFLKFMYESPKRNKTLDQNLKWLLSVLFGEWRGQLDLSLGRYFSAHLEEDLRYILNKFNYSPSVECRMALFQYLSINHEQKSYLDYISWLGDEQHPWVRREAFEAFAKYKDVSHIDVNINNYRYQIYPGYTDLILSYMKFGAIDDVSIFSKELTQAELNALKNLKV</sequence>
<dbReference type="Gene3D" id="3.40.50.1460">
    <property type="match status" value="1"/>
</dbReference>
<dbReference type="SUPFAM" id="SSF52129">
    <property type="entry name" value="Caspase-like"/>
    <property type="match status" value="1"/>
</dbReference>